<keyword evidence="4" id="KW-0808">Transferase</keyword>
<dbReference type="InterPro" id="IPR003594">
    <property type="entry name" value="HATPase_dom"/>
</dbReference>
<dbReference type="PANTHER" id="PTHR43065:SF10">
    <property type="entry name" value="PEROXIDE STRESS-ACTIVATED HISTIDINE KINASE MAK3"/>
    <property type="match status" value="1"/>
</dbReference>
<evidence type="ECO:0000256" key="1">
    <source>
        <dbReference type="ARBA" id="ARBA00000085"/>
    </source>
</evidence>
<dbReference type="Gene3D" id="3.30.450.20">
    <property type="entry name" value="PAS domain"/>
    <property type="match status" value="2"/>
</dbReference>
<dbReference type="SUPFAM" id="SSF47384">
    <property type="entry name" value="Homodimeric domain of signal transducing histidine kinase"/>
    <property type="match status" value="1"/>
</dbReference>
<gene>
    <name evidence="12" type="ORF">ELQ35_03665</name>
</gene>
<dbReference type="CDD" id="cd00075">
    <property type="entry name" value="HATPase"/>
    <property type="match status" value="1"/>
</dbReference>
<evidence type="ECO:0000256" key="7">
    <source>
        <dbReference type="ARBA" id="ARBA00022840"/>
    </source>
</evidence>
<dbReference type="CDD" id="cd00082">
    <property type="entry name" value="HisKA"/>
    <property type="match status" value="1"/>
</dbReference>
<protein>
    <recommendedName>
        <fullName evidence="2">histidine kinase</fullName>
        <ecNumber evidence="2">2.7.13.3</ecNumber>
    </recommendedName>
</protein>
<comment type="catalytic activity">
    <reaction evidence="1">
        <text>ATP + protein L-histidine = ADP + protein N-phospho-L-histidine.</text>
        <dbReference type="EC" id="2.7.13.3"/>
    </reaction>
</comment>
<dbReference type="InterPro" id="IPR005467">
    <property type="entry name" value="His_kinase_dom"/>
</dbReference>
<dbReference type="Pfam" id="PF13426">
    <property type="entry name" value="PAS_9"/>
    <property type="match status" value="1"/>
</dbReference>
<keyword evidence="13" id="KW-1185">Reference proteome</keyword>
<organism evidence="12 13">
    <name type="scientific">Peribacillus cavernae</name>
    <dbReference type="NCBI Taxonomy" id="1674310"/>
    <lineage>
        <taxon>Bacteria</taxon>
        <taxon>Bacillati</taxon>
        <taxon>Bacillota</taxon>
        <taxon>Bacilli</taxon>
        <taxon>Bacillales</taxon>
        <taxon>Bacillaceae</taxon>
        <taxon>Peribacillus</taxon>
    </lineage>
</organism>
<dbReference type="SMART" id="SM00388">
    <property type="entry name" value="HisKA"/>
    <property type="match status" value="1"/>
</dbReference>
<evidence type="ECO:0000259" key="10">
    <source>
        <dbReference type="PROSITE" id="PS50112"/>
    </source>
</evidence>
<keyword evidence="7" id="KW-0067">ATP-binding</keyword>
<dbReference type="InterPro" id="IPR004358">
    <property type="entry name" value="Sig_transdc_His_kin-like_C"/>
</dbReference>
<name>A0A3S0VG63_9BACI</name>
<dbReference type="EMBL" id="RYZZ01000005">
    <property type="protein sequence ID" value="RUQ31456.1"/>
    <property type="molecule type" value="Genomic_DNA"/>
</dbReference>
<dbReference type="CDD" id="cd00130">
    <property type="entry name" value="PAS"/>
    <property type="match status" value="2"/>
</dbReference>
<dbReference type="GO" id="GO:0000155">
    <property type="term" value="F:phosphorelay sensor kinase activity"/>
    <property type="evidence" value="ECO:0007669"/>
    <property type="project" value="InterPro"/>
</dbReference>
<dbReference type="PROSITE" id="PS50109">
    <property type="entry name" value="HIS_KIN"/>
    <property type="match status" value="1"/>
</dbReference>
<dbReference type="InterPro" id="IPR036097">
    <property type="entry name" value="HisK_dim/P_sf"/>
</dbReference>
<evidence type="ECO:0000256" key="5">
    <source>
        <dbReference type="ARBA" id="ARBA00022741"/>
    </source>
</evidence>
<sequence>MEMSRGVNRGQGRNKLVLFTGNDNSLDVFLDENEDTNLHLALNYSKDLISIHNKNGIFTYVSPSTTSMLGYSQHELHKTSLFTFCHPIDKEKLKKRFEQYAQSGDERIRFRFRRKEGDYIWLEMNCSSINNGQQMICISRDITEQMTTEEEILETQEKYRLLVEFSKDTIGMMTEKGVWTYINDEGKKLLGFTSSNEIVGTSLYDYISPSDHTVLRNFLNAKQSINFEKNLTRSDGDMRKVEIQLIPTVFKNRKIFQIIIKDITGQKKTEEQLQNAEKLSIVGQLAASIAHEIRNPLTAIKGFAQFLTEDKSSHYGEVILNELERIEGIVNDLLVLAKPESNNLQQVNLINVVKSVVVLLNSEALISNITIDVKHDQSELIISCEIDKIKQVIINVLKNSIEAMPEGGQIIVSVKKDRNFALIRVQDEGVGIPEERLSKIGEPFFSTKEKGTGLGLMICNRIIKNHGGNLHIKSKENEGTTLIILLPLYEK</sequence>
<evidence type="ECO:0000256" key="3">
    <source>
        <dbReference type="ARBA" id="ARBA00022553"/>
    </source>
</evidence>
<evidence type="ECO:0000259" key="11">
    <source>
        <dbReference type="PROSITE" id="PS50113"/>
    </source>
</evidence>
<dbReference type="InterPro" id="IPR035965">
    <property type="entry name" value="PAS-like_dom_sf"/>
</dbReference>
<dbReference type="InterPro" id="IPR036890">
    <property type="entry name" value="HATPase_C_sf"/>
</dbReference>
<feature type="domain" description="Histidine kinase" evidence="9">
    <location>
        <begin position="288"/>
        <end position="490"/>
    </location>
</feature>
<dbReference type="SMART" id="SM00086">
    <property type="entry name" value="PAC"/>
    <property type="match status" value="2"/>
</dbReference>
<dbReference type="SUPFAM" id="SSF55874">
    <property type="entry name" value="ATPase domain of HSP90 chaperone/DNA topoisomerase II/histidine kinase"/>
    <property type="match status" value="1"/>
</dbReference>
<dbReference type="AlphaFoldDB" id="A0A3S0VG63"/>
<dbReference type="InterPro" id="IPR000014">
    <property type="entry name" value="PAS"/>
</dbReference>
<dbReference type="InterPro" id="IPR001610">
    <property type="entry name" value="PAC"/>
</dbReference>
<dbReference type="PROSITE" id="PS50113">
    <property type="entry name" value="PAC"/>
    <property type="match status" value="2"/>
</dbReference>
<evidence type="ECO:0000256" key="8">
    <source>
        <dbReference type="ARBA" id="ARBA00023012"/>
    </source>
</evidence>
<dbReference type="InterPro" id="IPR013655">
    <property type="entry name" value="PAS_fold_3"/>
</dbReference>
<feature type="domain" description="PAC" evidence="11">
    <location>
        <begin position="225"/>
        <end position="275"/>
    </location>
</feature>
<dbReference type="PRINTS" id="PR00344">
    <property type="entry name" value="BCTRLSENSOR"/>
</dbReference>
<keyword evidence="5" id="KW-0547">Nucleotide-binding</keyword>
<dbReference type="SMART" id="SM00091">
    <property type="entry name" value="PAS"/>
    <property type="match status" value="2"/>
</dbReference>
<dbReference type="SMART" id="SM00387">
    <property type="entry name" value="HATPase_c"/>
    <property type="match status" value="1"/>
</dbReference>
<dbReference type="Pfam" id="PF00512">
    <property type="entry name" value="HisKA"/>
    <property type="match status" value="1"/>
</dbReference>
<feature type="domain" description="PAS" evidence="10">
    <location>
        <begin position="34"/>
        <end position="104"/>
    </location>
</feature>
<keyword evidence="6" id="KW-0418">Kinase</keyword>
<accession>A0A3S0VG63</accession>
<keyword evidence="3" id="KW-0597">Phosphoprotein</keyword>
<dbReference type="Proteomes" id="UP000267430">
    <property type="component" value="Unassembled WGS sequence"/>
</dbReference>
<dbReference type="Gene3D" id="3.30.565.10">
    <property type="entry name" value="Histidine kinase-like ATPase, C-terminal domain"/>
    <property type="match status" value="1"/>
</dbReference>
<dbReference type="InterPro" id="IPR003661">
    <property type="entry name" value="HisK_dim/P_dom"/>
</dbReference>
<dbReference type="PROSITE" id="PS50112">
    <property type="entry name" value="PAS"/>
    <property type="match status" value="2"/>
</dbReference>
<evidence type="ECO:0000259" key="9">
    <source>
        <dbReference type="PROSITE" id="PS50109"/>
    </source>
</evidence>
<evidence type="ECO:0000313" key="12">
    <source>
        <dbReference type="EMBL" id="RUQ31456.1"/>
    </source>
</evidence>
<feature type="domain" description="PAC" evidence="11">
    <location>
        <begin position="106"/>
        <end position="154"/>
    </location>
</feature>
<comment type="caution">
    <text evidence="12">The sequence shown here is derived from an EMBL/GenBank/DDBJ whole genome shotgun (WGS) entry which is preliminary data.</text>
</comment>
<feature type="domain" description="PAS" evidence="10">
    <location>
        <begin position="155"/>
        <end position="228"/>
    </location>
</feature>
<dbReference type="Gene3D" id="1.10.287.130">
    <property type="match status" value="1"/>
</dbReference>
<dbReference type="InterPro" id="IPR000700">
    <property type="entry name" value="PAS-assoc_C"/>
</dbReference>
<dbReference type="SUPFAM" id="SSF55785">
    <property type="entry name" value="PYP-like sensor domain (PAS domain)"/>
    <property type="match status" value="2"/>
</dbReference>
<evidence type="ECO:0000256" key="6">
    <source>
        <dbReference type="ARBA" id="ARBA00022777"/>
    </source>
</evidence>
<keyword evidence="8" id="KW-0902">Two-component regulatory system</keyword>
<dbReference type="NCBIfam" id="TIGR00229">
    <property type="entry name" value="sensory_box"/>
    <property type="match status" value="2"/>
</dbReference>
<proteinExistence type="predicted"/>
<dbReference type="GO" id="GO:0005524">
    <property type="term" value="F:ATP binding"/>
    <property type="evidence" value="ECO:0007669"/>
    <property type="project" value="UniProtKB-KW"/>
</dbReference>
<evidence type="ECO:0000313" key="13">
    <source>
        <dbReference type="Proteomes" id="UP000267430"/>
    </source>
</evidence>
<dbReference type="PANTHER" id="PTHR43065">
    <property type="entry name" value="SENSOR HISTIDINE KINASE"/>
    <property type="match status" value="1"/>
</dbReference>
<evidence type="ECO:0000256" key="2">
    <source>
        <dbReference type="ARBA" id="ARBA00012438"/>
    </source>
</evidence>
<dbReference type="Pfam" id="PF02518">
    <property type="entry name" value="HATPase_c"/>
    <property type="match status" value="1"/>
</dbReference>
<dbReference type="OrthoDB" id="9815750at2"/>
<dbReference type="EC" id="2.7.13.3" evidence="2"/>
<evidence type="ECO:0000256" key="4">
    <source>
        <dbReference type="ARBA" id="ARBA00022679"/>
    </source>
</evidence>
<reference evidence="12 13" key="1">
    <citation type="submission" date="2018-12" db="EMBL/GenBank/DDBJ databases">
        <title>Bacillus chawlae sp. nov., Bacillus glennii sp. nov., and Bacillus saganii sp. nov. Isolated from the Vehicle Assembly Building at Kennedy Space Center where the Viking Spacecraft were Assembled.</title>
        <authorList>
            <person name="Seuylemezian A."/>
            <person name="Vaishampayan P."/>
        </authorList>
    </citation>
    <scope>NUCLEOTIDE SEQUENCE [LARGE SCALE GENOMIC DNA]</scope>
    <source>
        <strain evidence="12 13">L5</strain>
    </source>
</reference>
<dbReference type="Pfam" id="PF08447">
    <property type="entry name" value="PAS_3"/>
    <property type="match status" value="1"/>
</dbReference>